<feature type="compositionally biased region" description="Low complexity" evidence="3">
    <location>
        <begin position="253"/>
        <end position="275"/>
    </location>
</feature>
<dbReference type="SUPFAM" id="SSF47473">
    <property type="entry name" value="EF-hand"/>
    <property type="match status" value="1"/>
</dbReference>
<evidence type="ECO:0000256" key="1">
    <source>
        <dbReference type="ARBA" id="ARBA00022737"/>
    </source>
</evidence>
<dbReference type="PROSITE" id="PS50021">
    <property type="entry name" value="CH"/>
    <property type="match status" value="4"/>
</dbReference>
<reference evidence="6 7" key="1">
    <citation type="submission" date="2015-11" db="EMBL/GenBank/DDBJ databases">
        <title>Genomes and virulence difference between two physiological races of Phytophthora nicotianae.</title>
        <authorList>
            <person name="Liu H."/>
            <person name="Ma X."/>
            <person name="Yu H."/>
            <person name="Fang D."/>
            <person name="Li Y."/>
            <person name="Wang X."/>
            <person name="Wang W."/>
            <person name="Dong Y."/>
            <person name="Xiao B."/>
        </authorList>
    </citation>
    <scope>NUCLEOTIDE SEQUENCE [LARGE SCALE GENOMIC DNA]</scope>
    <source>
        <strain evidence="7">race 0</strain>
    </source>
</reference>
<dbReference type="GO" id="GO:0051639">
    <property type="term" value="P:actin filament network formation"/>
    <property type="evidence" value="ECO:0007669"/>
    <property type="project" value="TreeGrafter"/>
</dbReference>
<dbReference type="InterPro" id="IPR036872">
    <property type="entry name" value="CH_dom_sf"/>
</dbReference>
<dbReference type="Proteomes" id="UP000052943">
    <property type="component" value="Unassembled WGS sequence"/>
</dbReference>
<dbReference type="PROSITE" id="PS00020">
    <property type="entry name" value="ACTININ_2"/>
    <property type="match status" value="1"/>
</dbReference>
<organism evidence="6 7">
    <name type="scientific">Phytophthora nicotianae</name>
    <name type="common">Potato buckeye rot agent</name>
    <name type="synonym">Phytophthora parasitica</name>
    <dbReference type="NCBI Taxonomy" id="4792"/>
    <lineage>
        <taxon>Eukaryota</taxon>
        <taxon>Sar</taxon>
        <taxon>Stramenopiles</taxon>
        <taxon>Oomycota</taxon>
        <taxon>Peronosporomycetes</taxon>
        <taxon>Peronosporales</taxon>
        <taxon>Peronosporaceae</taxon>
        <taxon>Phytophthora</taxon>
    </lineage>
</organism>
<dbReference type="InterPro" id="IPR001589">
    <property type="entry name" value="Actinin_actin-bd_CS"/>
</dbReference>
<evidence type="ECO:0000313" key="6">
    <source>
        <dbReference type="EMBL" id="KUG02138.1"/>
    </source>
</evidence>
<dbReference type="InterPro" id="IPR001715">
    <property type="entry name" value="CH_dom"/>
</dbReference>
<dbReference type="InterPro" id="IPR039959">
    <property type="entry name" value="Fimbrin/Plastin"/>
</dbReference>
<dbReference type="EMBL" id="LNFO01000070">
    <property type="protein sequence ID" value="KUG02138.1"/>
    <property type="molecule type" value="Genomic_DNA"/>
</dbReference>
<evidence type="ECO:0000256" key="2">
    <source>
        <dbReference type="ARBA" id="ARBA00023203"/>
    </source>
</evidence>
<dbReference type="PANTHER" id="PTHR19961">
    <property type="entry name" value="FIMBRIN/PLASTIN"/>
    <property type="match status" value="1"/>
</dbReference>
<dbReference type="SUPFAM" id="SSF47576">
    <property type="entry name" value="Calponin-homology domain, CH-domain"/>
    <property type="match status" value="1"/>
</dbReference>
<feature type="region of interest" description="Disordered" evidence="3">
    <location>
        <begin position="158"/>
        <end position="177"/>
    </location>
</feature>
<dbReference type="GO" id="GO:0005737">
    <property type="term" value="C:cytoplasm"/>
    <property type="evidence" value="ECO:0007669"/>
    <property type="project" value="TreeGrafter"/>
</dbReference>
<dbReference type="CDD" id="cd21219">
    <property type="entry name" value="CH_PLS_FIM_rpt3"/>
    <property type="match status" value="1"/>
</dbReference>
<feature type="domain" description="EF-hand" evidence="5">
    <location>
        <begin position="43"/>
        <end position="78"/>
    </location>
</feature>
<dbReference type="FunFam" id="1.10.418.10:FF:000086">
    <property type="entry name" value="Fimbrin-like protein"/>
    <property type="match status" value="1"/>
</dbReference>
<evidence type="ECO:0000259" key="5">
    <source>
        <dbReference type="PROSITE" id="PS50222"/>
    </source>
</evidence>
<feature type="domain" description="Calponin-homology (CH)" evidence="4">
    <location>
        <begin position="576"/>
        <end position="677"/>
    </location>
</feature>
<dbReference type="STRING" id="4790.A0A0W8E0I7"/>
<dbReference type="PROSITE" id="PS50222">
    <property type="entry name" value="EF_HAND_2"/>
    <property type="match status" value="1"/>
</dbReference>
<dbReference type="OrthoDB" id="431378at2759"/>
<feature type="compositionally biased region" description="Polar residues" evidence="3">
    <location>
        <begin position="158"/>
        <end position="173"/>
    </location>
</feature>
<name>A0A0W8E0I7_PHYNI</name>
<proteinExistence type="predicted"/>
<keyword evidence="1" id="KW-0677">Repeat</keyword>
<dbReference type="PROSITE" id="PS00019">
    <property type="entry name" value="ACTININ_1"/>
    <property type="match status" value="1"/>
</dbReference>
<dbReference type="SMART" id="SM00033">
    <property type="entry name" value="CH"/>
    <property type="match status" value="4"/>
</dbReference>
<protein>
    <submittedName>
        <fullName evidence="6">Fimbrin</fullName>
    </submittedName>
</protein>
<feature type="region of interest" description="Disordered" evidence="3">
    <location>
        <begin position="182"/>
        <end position="389"/>
    </location>
</feature>
<dbReference type="Gene3D" id="1.10.418.10">
    <property type="entry name" value="Calponin-like domain"/>
    <property type="match status" value="4"/>
</dbReference>
<dbReference type="GO" id="GO:0005884">
    <property type="term" value="C:actin filament"/>
    <property type="evidence" value="ECO:0007669"/>
    <property type="project" value="TreeGrafter"/>
</dbReference>
<comment type="caution">
    <text evidence="6">The sequence shown here is derived from an EMBL/GenBank/DDBJ whole genome shotgun (WGS) entry which is preliminary data.</text>
</comment>
<dbReference type="GO" id="GO:0005509">
    <property type="term" value="F:calcium ion binding"/>
    <property type="evidence" value="ECO:0007669"/>
    <property type="project" value="InterPro"/>
</dbReference>
<dbReference type="Pfam" id="PF00307">
    <property type="entry name" value="CH"/>
    <property type="match status" value="4"/>
</dbReference>
<dbReference type="FunFam" id="1.10.418.10:FF:000103">
    <property type="entry name" value="Fimbrin"/>
    <property type="match status" value="1"/>
</dbReference>
<evidence type="ECO:0000256" key="3">
    <source>
        <dbReference type="SAM" id="MobiDB-lite"/>
    </source>
</evidence>
<dbReference type="CDD" id="cd21220">
    <property type="entry name" value="CH_PLS_FIM_rpt4"/>
    <property type="match status" value="1"/>
</dbReference>
<dbReference type="InterPro" id="IPR011992">
    <property type="entry name" value="EF-hand-dom_pair"/>
</dbReference>
<keyword evidence="2" id="KW-0009">Actin-binding</keyword>
<feature type="compositionally biased region" description="Low complexity" evidence="3">
    <location>
        <begin position="217"/>
        <end position="237"/>
    </location>
</feature>
<dbReference type="GO" id="GO:0051017">
    <property type="term" value="P:actin filament bundle assembly"/>
    <property type="evidence" value="ECO:0007669"/>
    <property type="project" value="InterPro"/>
</dbReference>
<evidence type="ECO:0000259" key="4">
    <source>
        <dbReference type="PROSITE" id="PS50021"/>
    </source>
</evidence>
<dbReference type="Gene3D" id="1.10.238.10">
    <property type="entry name" value="EF-hand"/>
    <property type="match status" value="1"/>
</dbReference>
<dbReference type="GO" id="GO:0032432">
    <property type="term" value="C:actin filament bundle"/>
    <property type="evidence" value="ECO:0007669"/>
    <property type="project" value="TreeGrafter"/>
</dbReference>
<sequence length="931" mass="101350">MFPLEAAPVNVVNCHTPKRSPKDRETPMSYQVSSVFLQKFSPKEIHELKRVFKEHDRDYAAAVPVSELHTVLQKLGENVTPNQTTVMLQQTKLARPEQISFQEFLELLHDFRNGAIALDPALLMGHASVAPTPVAQAAQTAAPVAPEPTATVETTPFFSSQKTVSQTPESTPQAPVFAQKAQWPPAGTPTTPAAAPAPAASKPQWPPAANQAASWGHTPSSAPQPAAPTAAPTHTKPQWPPAGSSESKPQRPPAASTPAAPAATPPSATSKWPPAGDKSPTKPQWPPAGTSPSASKPQWPPTAAPVESAPKSPVSKPPQWPPAGNGSAKPQWPPSSPSPAPVASSPSETPKRAQWPPAASTPPPPAPVVRTPPRSPVKPAPTSPASEYVGGVDAHTLSVLQRRASAAAQYNSTIHEVKGTAGGLHSYSEEETVAFTEHINNTLQADKDVASLMPISMDAGLFRAVCDGVLLCKLINRAVPETIDERALNFVKRSKELNVYQKTENQNLCINAAKSIGCSVVNIGPDDLIEGKPILVLGLVWQIIKIQLTSTINLKNHPELMRLLLDGETLEEFMKLPPDQILLRWMNYHLKAAGHPKKVTNFSTDVQDATAYSVLLHHIAPQHCDLCTESIPEERAAHVIQNARRLEVETFIKPRDITSGNPKLNMSFVAQLFNTCPALDVIEEEIKQLEEILYDDVGDTREERVFRMWINSLAIDDVYINHLYSDLSDGMKLLKVLDKIQKGIVAWNKVNMVAPNKFKQVENCNYCVVLGKQLKFSLVNVGGADIFEGAKKMILSIVWQSMRYQQLKILSELAAGRGEITDKDIIGWANNKVRQSGRAKGNIVSFRDPTLSDGLYLLDLVHAVEPRAVNWDMVSQDKTDDAKSSNAKYAISCAQKIGATVFLTYEDIVEVKPKMMMTFVASLMLVDHQRA</sequence>
<dbReference type="GO" id="GO:0051015">
    <property type="term" value="F:actin filament binding"/>
    <property type="evidence" value="ECO:0007669"/>
    <property type="project" value="InterPro"/>
</dbReference>
<dbReference type="FunFam" id="1.10.418.10:FF:000095">
    <property type="entry name" value="Fimbrin"/>
    <property type="match status" value="1"/>
</dbReference>
<gene>
    <name evidence="6" type="ORF">AM587_10011915</name>
</gene>
<accession>A0A0W8E0I7</accession>
<dbReference type="AlphaFoldDB" id="A0A0W8E0I7"/>
<dbReference type="InterPro" id="IPR002048">
    <property type="entry name" value="EF_hand_dom"/>
</dbReference>
<feature type="compositionally biased region" description="Low complexity" evidence="3">
    <location>
        <begin position="184"/>
        <end position="209"/>
    </location>
</feature>
<feature type="compositionally biased region" description="Pro residues" evidence="3">
    <location>
        <begin position="373"/>
        <end position="382"/>
    </location>
</feature>
<dbReference type="FunFam" id="1.10.418.10:FF:000092">
    <property type="entry name" value="Fimbrin, putative"/>
    <property type="match status" value="1"/>
</dbReference>
<feature type="compositionally biased region" description="Pro residues" evidence="3">
    <location>
        <begin position="331"/>
        <end position="340"/>
    </location>
</feature>
<evidence type="ECO:0000313" key="7">
    <source>
        <dbReference type="Proteomes" id="UP000052943"/>
    </source>
</evidence>
<feature type="domain" description="Calponin-homology (CH)" evidence="4">
    <location>
        <begin position="700"/>
        <end position="806"/>
    </location>
</feature>
<feature type="domain" description="Calponin-homology (CH)" evidence="4">
    <location>
        <begin position="429"/>
        <end position="548"/>
    </location>
</feature>
<dbReference type="PANTHER" id="PTHR19961:SF18">
    <property type="entry name" value="FI19014P1"/>
    <property type="match status" value="1"/>
</dbReference>
<feature type="domain" description="Calponin-homology (CH)" evidence="4">
    <location>
        <begin position="819"/>
        <end position="928"/>
    </location>
</feature>